<dbReference type="InterPro" id="IPR029052">
    <property type="entry name" value="Metallo-depent_PP-like"/>
</dbReference>
<proteinExistence type="predicted"/>
<comment type="caution">
    <text evidence="4">The sequence shown here is derived from an EMBL/GenBank/DDBJ whole genome shotgun (WGS) entry which is preliminary data.</text>
</comment>
<reference evidence="4" key="1">
    <citation type="submission" date="2009-10" db="EMBL/GenBank/DDBJ databases">
        <title>Diversity of trophic interactions inside an arsenic-rich microbial ecosystem.</title>
        <authorList>
            <person name="Bertin P.N."/>
            <person name="Heinrich-Salmeron A."/>
            <person name="Pelletier E."/>
            <person name="Goulhen-Chollet F."/>
            <person name="Arsene-Ploetze F."/>
            <person name="Gallien S."/>
            <person name="Calteau A."/>
            <person name="Vallenet D."/>
            <person name="Casiot C."/>
            <person name="Chane-Woon-Ming B."/>
            <person name="Giloteaux L."/>
            <person name="Barakat M."/>
            <person name="Bonnefoy V."/>
            <person name="Bruneel O."/>
            <person name="Chandler M."/>
            <person name="Cleiss J."/>
            <person name="Duran R."/>
            <person name="Elbaz-Poulichet F."/>
            <person name="Fonknechten N."/>
            <person name="Lauga B."/>
            <person name="Mornico D."/>
            <person name="Ortet P."/>
            <person name="Schaeffer C."/>
            <person name="Siguier P."/>
            <person name="Alexander Thil Smith A."/>
            <person name="Van Dorsselaer A."/>
            <person name="Weissenbach J."/>
            <person name="Medigue C."/>
            <person name="Le Paslier D."/>
        </authorList>
    </citation>
    <scope>NUCLEOTIDE SEQUENCE</scope>
</reference>
<dbReference type="Pfam" id="PF00149">
    <property type="entry name" value="Metallophos"/>
    <property type="match status" value="1"/>
</dbReference>
<dbReference type="InterPro" id="IPR051158">
    <property type="entry name" value="Metallophosphoesterase_sf"/>
</dbReference>
<feature type="domain" description="STAND NTPase 4 small alpha/beta" evidence="3">
    <location>
        <begin position="682"/>
        <end position="727"/>
    </location>
</feature>
<dbReference type="SUPFAM" id="SSF56300">
    <property type="entry name" value="Metallo-dependent phosphatases"/>
    <property type="match status" value="1"/>
</dbReference>
<dbReference type="Pfam" id="PF24406">
    <property type="entry name" value="nSTAND_NTPase4"/>
    <property type="match status" value="1"/>
</dbReference>
<dbReference type="PANTHER" id="PTHR31302:SF0">
    <property type="entry name" value="TRANSMEMBRANE PROTEIN WITH METALLOPHOSPHOESTERASE DOMAIN"/>
    <property type="match status" value="1"/>
</dbReference>
<evidence type="ECO:0000259" key="2">
    <source>
        <dbReference type="Pfam" id="PF00149"/>
    </source>
</evidence>
<dbReference type="AlphaFoldDB" id="E6PEQ6"/>
<organism evidence="4">
    <name type="scientific">mine drainage metagenome</name>
    <dbReference type="NCBI Taxonomy" id="410659"/>
    <lineage>
        <taxon>unclassified sequences</taxon>
        <taxon>metagenomes</taxon>
        <taxon>ecological metagenomes</taxon>
    </lineage>
</organism>
<feature type="domain" description="Calcineurin-like phosphoesterase" evidence="2">
    <location>
        <begin position="52"/>
        <end position="277"/>
    </location>
</feature>
<dbReference type="InterPro" id="IPR004843">
    <property type="entry name" value="Calcineurin-like_PHP"/>
</dbReference>
<dbReference type="InterPro" id="IPR057123">
    <property type="entry name" value="STAND_NTPase4_dom"/>
</dbReference>
<evidence type="ECO:0000256" key="1">
    <source>
        <dbReference type="SAM" id="MobiDB-lite"/>
    </source>
</evidence>
<protein>
    <submittedName>
        <fullName evidence="4">Uncharacterized protein</fullName>
    </submittedName>
</protein>
<sequence length="1051" mass="116444">MPARALYGSKVTRIGRYDMILCDWQVLRRSSANVPPLATERGEWCKGVRLLIVHLSDIHIGSPKDSVLGKAEKIASAVRSRNDSADLVLCVVSGDITFSGKAEQFELAREFFGKIAHAIGGSVQFALVPGNHDLDFERANAARDTLAKSVLQSPGDKIDPSIVGILATPQGAFFEFRDSMRDGVDLVGDYSAYRYMFNCTDGEQIVVRCVNTALLSSLKEKPASLVMASQIADDLDHSVFTVTTFHHPYNWLNPASKKIVRAIEDTSDIILTGHEHEHERTVKYKPESYTATTYIEAAALQEHSGADNSAFNSLLVDTKNGAYKFFHFEWDGERYSSASVVGDWEPLPLQALRDGGFADVTAEFAATLNDAGIPGEAKRRALSDVFLYPNLSESFRDPTLKQKRVTIKGENVFRTLKTKAVAFVSGLPKSGRTSLARKLFMDFSAEGYVPLLIDGAESGLRASDDLPPVVERLAKAQYGTQNLEAYVQLQRERRVILLDNAERAKGRRADRIKLIEKLGEFAGHVIVLGDDSAGGITEMDADEFYAGNEDRASYGIEEFNHGLREEFAQKWFGEEDLDEVEASRRLERAGQILDTVIGRSYVPAYPIYVMALLQAVKEGGAIDPKASTHGYFYDLLIRQALTEHSEAKDVGIRMAFLTHLASEMYAAGSRDILEQHLRESYRRYDEKYAVGGLEYGKLIAELVDRGMLTRQGDTVRFRYPYLYNYFVASHLARNIGSDEVRAEVRRLTENLGDDQATDILMFLAHLSHDAFIIESLLTTANGYLTQYEPETLDNVGRGTEFELAYVERETQGEARKALATRRDDQLSGNNSAPDEAADSESSKVGVEVLTALHTIRVMGQIVRNFPGVLTKEIKIAVLEASCGLGLRLLRLALEKVDVGRKELVERIVDVVRRLSPDMPDDKLKAAAEHYLWVLSIVTSYGILRGLSASMASQELQPIYDLVFAGKPTAAKKLINLSVRLAVSPAFPEGLVIQVAGELKGLSLAGLLAKLFVLNHFERIHVPGPKRQSICDRLGIRYQVLSSRKVVAVKRA</sequence>
<gene>
    <name evidence="4" type="ORF">CARN1_0117</name>
</gene>
<evidence type="ECO:0000259" key="3">
    <source>
        <dbReference type="Pfam" id="PF24406"/>
    </source>
</evidence>
<dbReference type="PANTHER" id="PTHR31302">
    <property type="entry name" value="TRANSMEMBRANE PROTEIN WITH METALLOPHOSPHOESTERASE DOMAIN-RELATED"/>
    <property type="match status" value="1"/>
</dbReference>
<accession>E6PEQ6</accession>
<feature type="region of interest" description="Disordered" evidence="1">
    <location>
        <begin position="814"/>
        <end position="841"/>
    </location>
</feature>
<dbReference type="GO" id="GO:0016787">
    <property type="term" value="F:hydrolase activity"/>
    <property type="evidence" value="ECO:0007669"/>
    <property type="project" value="InterPro"/>
</dbReference>
<dbReference type="EMBL" id="CABL01000005">
    <property type="protein sequence ID" value="CBH74942.1"/>
    <property type="molecule type" value="Genomic_DNA"/>
</dbReference>
<evidence type="ECO:0000313" key="4">
    <source>
        <dbReference type="EMBL" id="CBH74942.1"/>
    </source>
</evidence>
<name>E6PEQ6_9ZZZZ</name>
<feature type="compositionally biased region" description="Basic and acidic residues" evidence="1">
    <location>
        <begin position="814"/>
        <end position="825"/>
    </location>
</feature>
<dbReference type="Gene3D" id="3.60.21.10">
    <property type="match status" value="1"/>
</dbReference>